<dbReference type="RefSeq" id="XP_003292237.1">
    <property type="nucleotide sequence ID" value="XM_003292189.1"/>
</dbReference>
<dbReference type="eggNOG" id="ENOG502REHD">
    <property type="taxonomic scope" value="Eukaryota"/>
</dbReference>
<proteinExistence type="predicted"/>
<protein>
    <recommendedName>
        <fullName evidence="5">RNI-like protein</fullName>
    </recommendedName>
</protein>
<evidence type="ECO:0000256" key="2">
    <source>
        <dbReference type="SAM" id="MobiDB-lite"/>
    </source>
</evidence>
<feature type="coiled-coil region" evidence="1">
    <location>
        <begin position="419"/>
        <end position="446"/>
    </location>
</feature>
<feature type="compositionally biased region" description="Polar residues" evidence="2">
    <location>
        <begin position="804"/>
        <end position="813"/>
    </location>
</feature>
<organism evidence="3 4">
    <name type="scientific">Dictyostelium purpureum</name>
    <name type="common">Slime mold</name>
    <dbReference type="NCBI Taxonomy" id="5786"/>
    <lineage>
        <taxon>Eukaryota</taxon>
        <taxon>Amoebozoa</taxon>
        <taxon>Evosea</taxon>
        <taxon>Eumycetozoa</taxon>
        <taxon>Dictyostelia</taxon>
        <taxon>Dictyosteliales</taxon>
        <taxon>Dictyosteliaceae</taxon>
        <taxon>Dictyostelium</taxon>
    </lineage>
</organism>
<feature type="region of interest" description="Disordered" evidence="2">
    <location>
        <begin position="796"/>
        <end position="822"/>
    </location>
</feature>
<dbReference type="STRING" id="5786.F0ZXU6"/>
<evidence type="ECO:0000256" key="1">
    <source>
        <dbReference type="SAM" id="Coils"/>
    </source>
</evidence>
<dbReference type="EMBL" id="GL871267">
    <property type="protein sequence ID" value="EGC31234.1"/>
    <property type="molecule type" value="Genomic_DNA"/>
</dbReference>
<accession>F0ZXU6</accession>
<dbReference type="VEuPathDB" id="AmoebaDB:DICPUDRAFT_156939"/>
<dbReference type="SUPFAM" id="SSF52047">
    <property type="entry name" value="RNI-like"/>
    <property type="match status" value="1"/>
</dbReference>
<dbReference type="Gene3D" id="3.80.10.10">
    <property type="entry name" value="Ribonuclease Inhibitor"/>
    <property type="match status" value="2"/>
</dbReference>
<feature type="region of interest" description="Disordered" evidence="2">
    <location>
        <begin position="678"/>
        <end position="701"/>
    </location>
</feature>
<feature type="region of interest" description="Disordered" evidence="2">
    <location>
        <begin position="531"/>
        <end position="583"/>
    </location>
</feature>
<dbReference type="GeneID" id="10505984"/>
<sequence length="1355" mass="157769">MEKLQRIVDRINYLNKNSNNYDSQCKIKEKCEEGYKLIEEFQAAGIEVGDTDCYNCLNQIADKIKLYQNQLIKEKEEQGKRFNISIEKYNQISFEVYHYIGLGYVEDIEALDQNKVSPFPLIEKAINYFTQAYEYSAKLLKKNEKNEVYIENYIANLEIIENIGEKYIKESIYHNLGKISFECNDFEKAIYYFKLEIKKIKKELRKEDYIEANKRLLESLVYHGEYQEFGQVLKELSSTFSTDVYVLNVIKEMKENYNIAELVKDKDTIVEYEKSFHTFSNAYSDTDRGTDYHLKRIKAIEPIVELLYPFDDRLFVDKKIKYWKLLEESYGYLNDRNGLFRIYKDLSCIYDNQKKKKYFTESLEFNERVLKGEAIEDNNYLKAYIMVNLYNSRDNINQLKKKSYSLGQGNKYNTNLYLLEDSEKIIERELELLKQGQENSQATEEELLDLLLIAVSHTATFYQRSTDMEKFREYSKKEDKIKKLLEHSSDKLDPNNSQIVVRCPDDNDYNASFENLSLEDLLYLENNATDNSNDINDNNNNNSNNYSFNNSYDNDNDNNYNNNYDNSNDNNNDIESITNSSSASVNSNYSYYSSIKKNKLEELRNKKISQKLENNEIINENYLKQIKINENNKRYLDSTNVPKDFTPNKKTRSNFHIGSGFEEIDGIVYDRATGKPVFRDNQKKNDPLQLPKPVEACNNSTNNPGRDFIVIEDNDNDIDNSSQIGANKKNFFNRFQRFSKKEDQESKLNESRVIEDDYEEEEYHEPDHYDANGNLKPCFTKNFIVSDDFEETSPIKPPPLFQSPIKTPTKNQNPLSPLSTPKTPLSPIFSNTDNYEIIEVQIFLEIKLYIPIIGAHTKEFDFNWLKERCDERIKLLTSHNMDITISSFTLQSHTINMNSKLIKYIGKKIQSIFNTALKSDISFSDELYLKDDQNYLENGYYSDIENGINDSTINATATKYYLETFRNRKGITSVNINDQIFNNNQSVEHLGLILQTLSNTEYLYLINCRLNSSSIQALSKYTSRLKLKHLDIRFNSLSNLNKYSPPLITSTTISPTQKPTLFFNLNNITSLNISHCQLNNESIQVIKNSLLSVKHLSNLKISGNPDIGDRGFQLLSESPIFSNLVEFEARSCSLSKLPFETLKQLFKSLSNCSNLDIGSNVFKKQFNSHHTNIILDSFKSLIDEGITFDKLVKLNIDDIGIEKDSVDQLITLLENTPKLNTLVIKNNNIGLDGSNKLYKVLPKFNHIKEISLQRCQLSYLGIIMVLYNFTNNIKIIDLSFNNNNNNNSNDFNNLMTSYTYRTIFNNFKSFNQISIEQINLSNNNLDLDNDDNFKLFLEKFYNSNNCLSPSLIKKF</sequence>
<evidence type="ECO:0000313" key="4">
    <source>
        <dbReference type="Proteomes" id="UP000001064"/>
    </source>
</evidence>
<gene>
    <name evidence="3" type="ORF">DICPUDRAFT_156939</name>
</gene>
<evidence type="ECO:0008006" key="5">
    <source>
        <dbReference type="Google" id="ProtNLM"/>
    </source>
</evidence>
<evidence type="ECO:0000313" key="3">
    <source>
        <dbReference type="EMBL" id="EGC31234.1"/>
    </source>
</evidence>
<dbReference type="OrthoDB" id="120976at2759"/>
<keyword evidence="4" id="KW-1185">Reference proteome</keyword>
<dbReference type="OMA" id="ERCNDRI"/>
<dbReference type="InterPro" id="IPR032675">
    <property type="entry name" value="LRR_dom_sf"/>
</dbReference>
<dbReference type="Proteomes" id="UP000001064">
    <property type="component" value="Unassembled WGS sequence"/>
</dbReference>
<dbReference type="KEGG" id="dpp:DICPUDRAFT_156939"/>
<name>F0ZXU6_DICPU</name>
<reference evidence="4" key="1">
    <citation type="journal article" date="2011" name="Genome Biol.">
        <title>Comparative genomics of the social amoebae Dictyostelium discoideum and Dictyostelium purpureum.</title>
        <authorList>
            <consortium name="US DOE Joint Genome Institute (JGI-PGF)"/>
            <person name="Sucgang R."/>
            <person name="Kuo A."/>
            <person name="Tian X."/>
            <person name="Salerno W."/>
            <person name="Parikh A."/>
            <person name="Feasley C.L."/>
            <person name="Dalin E."/>
            <person name="Tu H."/>
            <person name="Huang E."/>
            <person name="Barry K."/>
            <person name="Lindquist E."/>
            <person name="Shapiro H."/>
            <person name="Bruce D."/>
            <person name="Schmutz J."/>
            <person name="Salamov A."/>
            <person name="Fey P."/>
            <person name="Gaudet P."/>
            <person name="Anjard C."/>
            <person name="Babu M.M."/>
            <person name="Basu S."/>
            <person name="Bushmanova Y."/>
            <person name="van der Wel H."/>
            <person name="Katoh-Kurasawa M."/>
            <person name="Dinh C."/>
            <person name="Coutinho P.M."/>
            <person name="Saito T."/>
            <person name="Elias M."/>
            <person name="Schaap P."/>
            <person name="Kay R.R."/>
            <person name="Henrissat B."/>
            <person name="Eichinger L."/>
            <person name="Rivero F."/>
            <person name="Putnam N.H."/>
            <person name="West C.M."/>
            <person name="Loomis W.F."/>
            <person name="Chisholm R.L."/>
            <person name="Shaulsky G."/>
            <person name="Strassmann J.E."/>
            <person name="Queller D.C."/>
            <person name="Kuspa A."/>
            <person name="Grigoriev I.V."/>
        </authorList>
    </citation>
    <scope>NUCLEOTIDE SEQUENCE [LARGE SCALE GENOMIC DNA]</scope>
    <source>
        <strain evidence="4">QSDP1</strain>
    </source>
</reference>
<keyword evidence="1" id="KW-0175">Coiled coil</keyword>
<dbReference type="InParanoid" id="F0ZXU6"/>
<dbReference type="FunCoup" id="F0ZXU6">
    <property type="interactions" value="937"/>
</dbReference>